<dbReference type="PANTHER" id="PTHR10361:SF28">
    <property type="entry name" value="P3 PROTEIN-RELATED"/>
    <property type="match status" value="1"/>
</dbReference>
<keyword evidence="6 7" id="KW-0472">Membrane</keyword>
<keyword evidence="4" id="KW-0813">Transport</keyword>
<dbReference type="AlphaFoldDB" id="A0A9P0PDY3"/>
<feature type="chain" id="PRO_5040134787" evidence="8">
    <location>
        <begin position="21"/>
        <end position="429"/>
    </location>
</feature>
<evidence type="ECO:0000256" key="3">
    <source>
        <dbReference type="ARBA" id="ARBA00022692"/>
    </source>
</evidence>
<dbReference type="PANTHER" id="PTHR10361">
    <property type="entry name" value="SODIUM-BILE ACID COTRANSPORTER"/>
    <property type="match status" value="1"/>
</dbReference>
<feature type="transmembrane region" description="Helical" evidence="7">
    <location>
        <begin position="159"/>
        <end position="181"/>
    </location>
</feature>
<dbReference type="GO" id="GO:0016020">
    <property type="term" value="C:membrane"/>
    <property type="evidence" value="ECO:0007669"/>
    <property type="project" value="UniProtKB-SubCell"/>
</dbReference>
<evidence type="ECO:0000256" key="1">
    <source>
        <dbReference type="ARBA" id="ARBA00004141"/>
    </source>
</evidence>
<evidence type="ECO:0000256" key="8">
    <source>
        <dbReference type="SAM" id="SignalP"/>
    </source>
</evidence>
<gene>
    <name evidence="9" type="ORF">ACAOBT_LOCUS13821</name>
</gene>
<keyword evidence="5 7" id="KW-1133">Transmembrane helix</keyword>
<evidence type="ECO:0000256" key="2">
    <source>
        <dbReference type="ARBA" id="ARBA00006528"/>
    </source>
</evidence>
<comment type="caution">
    <text evidence="9">The sequence shown here is derived from an EMBL/GenBank/DDBJ whole genome shotgun (WGS) entry which is preliminary data.</text>
</comment>
<accession>A0A9P0PDY3</accession>
<dbReference type="EMBL" id="CAKOFQ010006890">
    <property type="protein sequence ID" value="CAH1980135.1"/>
    <property type="molecule type" value="Genomic_DNA"/>
</dbReference>
<evidence type="ECO:0000313" key="9">
    <source>
        <dbReference type="EMBL" id="CAH1980135.1"/>
    </source>
</evidence>
<evidence type="ECO:0000256" key="5">
    <source>
        <dbReference type="ARBA" id="ARBA00022989"/>
    </source>
</evidence>
<evidence type="ECO:0000256" key="6">
    <source>
        <dbReference type="ARBA" id="ARBA00023136"/>
    </source>
</evidence>
<feature type="signal peptide" evidence="8">
    <location>
        <begin position="1"/>
        <end position="20"/>
    </location>
</feature>
<name>A0A9P0PDY3_ACAOB</name>
<dbReference type="GO" id="GO:0015293">
    <property type="term" value="F:symporter activity"/>
    <property type="evidence" value="ECO:0007669"/>
    <property type="project" value="UniProtKB-KW"/>
</dbReference>
<reference evidence="9" key="1">
    <citation type="submission" date="2022-03" db="EMBL/GenBank/DDBJ databases">
        <authorList>
            <person name="Sayadi A."/>
        </authorList>
    </citation>
    <scope>NUCLEOTIDE SEQUENCE</scope>
</reference>
<protein>
    <submittedName>
        <fullName evidence="9">Uncharacterized protein</fullName>
    </submittedName>
</protein>
<dbReference type="InterPro" id="IPR038770">
    <property type="entry name" value="Na+/solute_symporter_sf"/>
</dbReference>
<comment type="similarity">
    <text evidence="2">Belongs to the bile acid:sodium symporter (BASS) (TC 2.A.28) family.</text>
</comment>
<feature type="transmembrane region" description="Helical" evidence="7">
    <location>
        <begin position="297"/>
        <end position="314"/>
    </location>
</feature>
<evidence type="ECO:0000256" key="7">
    <source>
        <dbReference type="SAM" id="Phobius"/>
    </source>
</evidence>
<dbReference type="InterPro" id="IPR002657">
    <property type="entry name" value="BilAc:Na_symport/Acr3"/>
</dbReference>
<proteinExistence type="inferred from homology"/>
<feature type="transmembrane region" description="Helical" evidence="7">
    <location>
        <begin position="352"/>
        <end position="372"/>
    </location>
</feature>
<feature type="transmembrane region" description="Helical" evidence="7">
    <location>
        <begin position="320"/>
        <end position="340"/>
    </location>
</feature>
<comment type="subcellular location">
    <subcellularLocation>
        <location evidence="1">Membrane</location>
        <topology evidence="1">Multi-pass membrane protein</topology>
    </subcellularLocation>
</comment>
<feature type="transmembrane region" description="Helical" evidence="7">
    <location>
        <begin position="384"/>
        <end position="407"/>
    </location>
</feature>
<evidence type="ECO:0000313" key="10">
    <source>
        <dbReference type="Proteomes" id="UP001152888"/>
    </source>
</evidence>
<feature type="transmembrane region" description="Helical" evidence="7">
    <location>
        <begin position="193"/>
        <end position="213"/>
    </location>
</feature>
<feature type="transmembrane region" description="Helical" evidence="7">
    <location>
        <begin position="220"/>
        <end position="240"/>
    </location>
</feature>
<dbReference type="OrthoDB" id="203097at2759"/>
<evidence type="ECO:0000256" key="4">
    <source>
        <dbReference type="ARBA" id="ARBA00022847"/>
    </source>
</evidence>
<dbReference type="Pfam" id="PF01758">
    <property type="entry name" value="SBF"/>
    <property type="match status" value="1"/>
</dbReference>
<dbReference type="Proteomes" id="UP001152888">
    <property type="component" value="Unassembled WGS sequence"/>
</dbReference>
<dbReference type="Gene3D" id="1.20.1530.20">
    <property type="match status" value="1"/>
</dbReference>
<keyword evidence="3 7" id="KW-0812">Transmembrane</keyword>
<dbReference type="InterPro" id="IPR004710">
    <property type="entry name" value="Bilac:Na_transpt"/>
</dbReference>
<feature type="transmembrane region" description="Helical" evidence="7">
    <location>
        <begin position="127"/>
        <end position="147"/>
    </location>
</feature>
<keyword evidence="8" id="KW-0732">Signal</keyword>
<feature type="transmembrane region" description="Helical" evidence="7">
    <location>
        <begin position="260"/>
        <end position="277"/>
    </location>
</feature>
<keyword evidence="4" id="KW-0769">Symport</keyword>
<keyword evidence="10" id="KW-1185">Reference proteome</keyword>
<sequence>MFGKRSWILVILIFVTRGYGHTVNFSPEQLTIHIDSLATVKYEFIAASSTVIQGDDEYVIWVENDGIARLANGNVTILLSRVVNGSFFIQGESLGRTKILCQNNKTGATINYVDVTVVRPERVIDTIFTASVATLISVIYINFGAALDWDKLKDILKRPIGPAIAFCGQFIFQPLVAYGLGKLLFPENPDQQLGLLFTGASPGGGASNLWTLLLGGNVGLSIVATAMSTIAAFATMPFWLFTLGKTIFESGNIEVPYGQISSYVFALLVPLGIGYLIQRYNKYIATFLAKITKAFTALLLIFVIVFAAVTNLYLFELFSWEIFVAGMSLPWMGYLFGYVVSKILRQSEEDCIAIAVEIGIQNTGIAIFLLRFTLPQPEADLTTVIPVSVAILTPLPLILLYFCKLTISRLKNISKSRSVDNTNPSTATT</sequence>
<organism evidence="9 10">
    <name type="scientific">Acanthoscelides obtectus</name>
    <name type="common">Bean weevil</name>
    <name type="synonym">Bruchus obtectus</name>
    <dbReference type="NCBI Taxonomy" id="200917"/>
    <lineage>
        <taxon>Eukaryota</taxon>
        <taxon>Metazoa</taxon>
        <taxon>Ecdysozoa</taxon>
        <taxon>Arthropoda</taxon>
        <taxon>Hexapoda</taxon>
        <taxon>Insecta</taxon>
        <taxon>Pterygota</taxon>
        <taxon>Neoptera</taxon>
        <taxon>Endopterygota</taxon>
        <taxon>Coleoptera</taxon>
        <taxon>Polyphaga</taxon>
        <taxon>Cucujiformia</taxon>
        <taxon>Chrysomeloidea</taxon>
        <taxon>Chrysomelidae</taxon>
        <taxon>Bruchinae</taxon>
        <taxon>Bruchini</taxon>
        <taxon>Acanthoscelides</taxon>
    </lineage>
</organism>